<evidence type="ECO:0000313" key="1">
    <source>
        <dbReference type="EMBL" id="GIY93229.1"/>
    </source>
</evidence>
<accession>A0AAV4XHH8</accession>
<name>A0AAV4XHH8_CAEEX</name>
<evidence type="ECO:0000313" key="2">
    <source>
        <dbReference type="Proteomes" id="UP001054945"/>
    </source>
</evidence>
<reference evidence="1 2" key="1">
    <citation type="submission" date="2021-06" db="EMBL/GenBank/DDBJ databases">
        <title>Caerostris extrusa draft genome.</title>
        <authorList>
            <person name="Kono N."/>
            <person name="Arakawa K."/>
        </authorList>
    </citation>
    <scope>NUCLEOTIDE SEQUENCE [LARGE SCALE GENOMIC DNA]</scope>
</reference>
<proteinExistence type="predicted"/>
<protein>
    <submittedName>
        <fullName evidence="1">Uncharacterized protein</fullName>
    </submittedName>
</protein>
<gene>
    <name evidence="1" type="ORF">CEXT_352421</name>
</gene>
<dbReference type="EMBL" id="BPLR01000250">
    <property type="protein sequence ID" value="GIY93229.1"/>
    <property type="molecule type" value="Genomic_DNA"/>
</dbReference>
<organism evidence="1 2">
    <name type="scientific">Caerostris extrusa</name>
    <name type="common">Bark spider</name>
    <name type="synonym">Caerostris bankana</name>
    <dbReference type="NCBI Taxonomy" id="172846"/>
    <lineage>
        <taxon>Eukaryota</taxon>
        <taxon>Metazoa</taxon>
        <taxon>Ecdysozoa</taxon>
        <taxon>Arthropoda</taxon>
        <taxon>Chelicerata</taxon>
        <taxon>Arachnida</taxon>
        <taxon>Araneae</taxon>
        <taxon>Araneomorphae</taxon>
        <taxon>Entelegynae</taxon>
        <taxon>Araneoidea</taxon>
        <taxon>Araneidae</taxon>
        <taxon>Caerostris</taxon>
    </lineage>
</organism>
<sequence>MHVNPRAKMKHLRIMSDSLNDECLIGQIQFFALYKKDHAQFPFPYPAIVQYNCRNLSLEYAHLLLSKSVQFGIIMEEENLVISRGD</sequence>
<dbReference type="AlphaFoldDB" id="A0AAV4XHH8"/>
<keyword evidence="2" id="KW-1185">Reference proteome</keyword>
<dbReference type="Proteomes" id="UP001054945">
    <property type="component" value="Unassembled WGS sequence"/>
</dbReference>
<comment type="caution">
    <text evidence="1">The sequence shown here is derived from an EMBL/GenBank/DDBJ whole genome shotgun (WGS) entry which is preliminary data.</text>
</comment>